<dbReference type="PROSITE" id="PS50035">
    <property type="entry name" value="PLD"/>
    <property type="match status" value="2"/>
</dbReference>
<evidence type="ECO:0000313" key="5">
    <source>
        <dbReference type="Proteomes" id="UP000009170"/>
    </source>
</evidence>
<gene>
    <name evidence="4" type="ORF">OT_ostta01g03840</name>
</gene>
<name>A0A090N2S2_OSTTA</name>
<accession>A0A090N2S2</accession>
<dbReference type="AlphaFoldDB" id="A0A090N2S2"/>
<dbReference type="InterPro" id="IPR001736">
    <property type="entry name" value="PLipase_D/transphosphatidylase"/>
</dbReference>
<evidence type="ECO:0000256" key="1">
    <source>
        <dbReference type="ARBA" id="ARBA00038012"/>
    </source>
</evidence>
<dbReference type="OrthoDB" id="5205528at2759"/>
<organism evidence="4 5">
    <name type="scientific">Ostreococcus tauri</name>
    <name type="common">Marine green alga</name>
    <dbReference type="NCBI Taxonomy" id="70448"/>
    <lineage>
        <taxon>Eukaryota</taxon>
        <taxon>Viridiplantae</taxon>
        <taxon>Chlorophyta</taxon>
        <taxon>Mamiellophyceae</taxon>
        <taxon>Mamiellales</taxon>
        <taxon>Bathycoccaceae</taxon>
        <taxon>Ostreococcus</taxon>
    </lineage>
</organism>
<dbReference type="GO" id="GO:0016891">
    <property type="term" value="F:RNA endonuclease activity producing 5'-phosphomonoesters, hydrolytic mechanism"/>
    <property type="evidence" value="ECO:0007669"/>
    <property type="project" value="TreeGrafter"/>
</dbReference>
<dbReference type="Gene3D" id="3.30.870.10">
    <property type="entry name" value="Endonuclease Chain A"/>
    <property type="match status" value="2"/>
</dbReference>
<protein>
    <recommendedName>
        <fullName evidence="2">Mitochondrial cardiolipin hydrolase</fullName>
    </recommendedName>
</protein>
<dbReference type="InterPro" id="IPR051406">
    <property type="entry name" value="PLD_domain"/>
</dbReference>
<feature type="domain" description="PLD phosphodiesterase" evidence="3">
    <location>
        <begin position="157"/>
        <end position="184"/>
    </location>
</feature>
<feature type="domain" description="PLD phosphodiesterase" evidence="3">
    <location>
        <begin position="359"/>
        <end position="386"/>
    </location>
</feature>
<dbReference type="Pfam" id="PF13091">
    <property type="entry name" value="PLDc_2"/>
    <property type="match status" value="2"/>
</dbReference>
<dbReference type="RefSeq" id="XP_022838265.1">
    <property type="nucleotide sequence ID" value="XM_022985380.1"/>
</dbReference>
<dbReference type="GO" id="GO:0005739">
    <property type="term" value="C:mitochondrion"/>
    <property type="evidence" value="ECO:0007669"/>
    <property type="project" value="TreeGrafter"/>
</dbReference>
<evidence type="ECO:0000313" key="4">
    <source>
        <dbReference type="EMBL" id="CEF96733.1"/>
    </source>
</evidence>
<dbReference type="Proteomes" id="UP000009170">
    <property type="component" value="Unassembled WGS sequence"/>
</dbReference>
<dbReference type="SUPFAM" id="SSF56024">
    <property type="entry name" value="Phospholipase D/nuclease"/>
    <property type="match status" value="2"/>
</dbReference>
<dbReference type="GeneID" id="9836393"/>
<keyword evidence="5" id="KW-1185">Reference proteome</keyword>
<dbReference type="PANTHER" id="PTHR43856">
    <property type="entry name" value="CARDIOLIPIN HYDROLASE"/>
    <property type="match status" value="1"/>
</dbReference>
<dbReference type="CDD" id="cd00138">
    <property type="entry name" value="PLDc_SF"/>
    <property type="match status" value="1"/>
</dbReference>
<evidence type="ECO:0000259" key="3">
    <source>
        <dbReference type="PROSITE" id="PS50035"/>
    </source>
</evidence>
<evidence type="ECO:0000256" key="2">
    <source>
        <dbReference type="ARBA" id="ARBA00040549"/>
    </source>
</evidence>
<dbReference type="KEGG" id="ota:OT_ostta01g03840"/>
<comment type="similarity">
    <text evidence="1">Belongs to the phospholipase D family. MitoPLD/Zucchini subfamily.</text>
</comment>
<reference evidence="5" key="1">
    <citation type="journal article" date="2006" name="Proc. Natl. Acad. Sci. U.S.A.">
        <title>Genome analysis of the smallest free-living eukaryote Ostreococcus tauri unveils many unique features.</title>
        <authorList>
            <person name="Derelle E."/>
            <person name="Ferraz C."/>
            <person name="Rombauts S."/>
            <person name="Rouze P."/>
            <person name="Worden A.Z."/>
            <person name="Robbens S."/>
            <person name="Partensky F."/>
            <person name="Degroeve S."/>
            <person name="Echeynie S."/>
            <person name="Cooke R."/>
            <person name="Saeys Y."/>
            <person name="Wuyts J."/>
            <person name="Jabbari K."/>
            <person name="Bowler C."/>
            <person name="Panaud O."/>
            <person name="Piegu B."/>
            <person name="Ball S.G."/>
            <person name="Ral J.-P."/>
            <person name="Bouget F.-Y."/>
            <person name="Piganeau G."/>
            <person name="De Baets B."/>
            <person name="Picard A."/>
            <person name="Delseny M."/>
            <person name="Demaille J."/>
            <person name="Van de Peer Y."/>
            <person name="Moreau H."/>
        </authorList>
    </citation>
    <scope>NUCLEOTIDE SEQUENCE [LARGE SCALE GENOMIC DNA]</scope>
    <source>
        <strain evidence="5">OTTH 0595 / CCAP 157/2 / RCC745</strain>
    </source>
</reference>
<proteinExistence type="inferred from homology"/>
<dbReference type="EMBL" id="CAID01000001">
    <property type="protein sequence ID" value="CEF96733.1"/>
    <property type="molecule type" value="Genomic_DNA"/>
</dbReference>
<comment type="caution">
    <text evidence="4">The sequence shown here is derived from an EMBL/GenBank/DDBJ whole genome shotgun (WGS) entry which is preliminary data.</text>
</comment>
<sequence>MRAFKALALALAVVDERKRAPYDHQNETYEPRFTTPWRGDANDVVAVEAFFSPETSGETARELVQGSRRTIDAYAPGVESWSGCGTPERGSVCVGCEPEKLRDEEQFVLFRDLINAANRGVRVRLLTNLFDNVHECSGRTTVMSYLSEIFEVKTYRTTTFQHSKVLIIDGETVSISSVNWSRTSFIENREAGVRLLSEKAASFAMTVFEFDYELAETWAAPTNGISDDERRNIQDGGFLPPFPIPRRQINEPHYEAPRRPPVSISGDAIELFVSPDAGATTLIDFFKRTNTTLDVYTYQITDEFFAEMILSLAKRGVRVRVVLSRAIYGDQDRRISTRVIDAMRAQSRGKISFYSSPHFYRYAHLKVIISDGSSVAVSTGNLSPSDLPQPIQPFPPHKSSINRDFGIIVRNGIVEDFQKLIDGDVRLGATKYRRPTKY</sequence>
<dbReference type="PANTHER" id="PTHR43856:SF2">
    <property type="entry name" value="PHOSPHOLIPASE D"/>
    <property type="match status" value="1"/>
</dbReference>
<dbReference type="InParanoid" id="A0A090N2S2"/>
<dbReference type="SMART" id="SM00155">
    <property type="entry name" value="PLDc"/>
    <property type="match status" value="2"/>
</dbReference>
<dbReference type="InterPro" id="IPR025202">
    <property type="entry name" value="PLD-like_dom"/>
</dbReference>
<reference evidence="4 5" key="2">
    <citation type="journal article" date="2014" name="BMC Genomics">
        <title>An improved genome of the model marine alga Ostreococcus tauri unfolds by assessing Illumina de novo assemblies.</title>
        <authorList>
            <person name="Blanc-Mathieu R."/>
            <person name="Verhelst B."/>
            <person name="Derelle E."/>
            <person name="Rombauts S."/>
            <person name="Bouget F.Y."/>
            <person name="Carre I."/>
            <person name="Chateau A."/>
            <person name="Eyre-Walker A."/>
            <person name="Grimsley N."/>
            <person name="Moreau H."/>
            <person name="Piegu B."/>
            <person name="Rivals E."/>
            <person name="Schackwitz W."/>
            <person name="Van de Peer Y."/>
            <person name="Piganeau G."/>
        </authorList>
    </citation>
    <scope>NUCLEOTIDE SEQUENCE [LARGE SCALE GENOMIC DNA]</scope>
    <source>
        <strain evidence="5">OTTH 0595 / CCAP 157/2 / RCC745</strain>
    </source>
</reference>